<keyword evidence="2" id="KW-1185">Reference proteome</keyword>
<dbReference type="EnsemblPlants" id="AVESA.00010b.r2.2DG0387490.1">
    <property type="protein sequence ID" value="AVESA.00010b.r2.2DG0387490.1.CDS"/>
    <property type="gene ID" value="AVESA.00010b.r2.2DG0387490"/>
</dbReference>
<reference evidence="1" key="1">
    <citation type="submission" date="2021-05" db="EMBL/GenBank/DDBJ databases">
        <authorList>
            <person name="Scholz U."/>
            <person name="Mascher M."/>
            <person name="Fiebig A."/>
        </authorList>
    </citation>
    <scope>NUCLEOTIDE SEQUENCE [LARGE SCALE GENOMIC DNA]</scope>
</reference>
<dbReference type="Proteomes" id="UP001732700">
    <property type="component" value="Chromosome 2D"/>
</dbReference>
<reference evidence="1" key="2">
    <citation type="submission" date="2025-09" db="UniProtKB">
        <authorList>
            <consortium name="EnsemblPlants"/>
        </authorList>
    </citation>
    <scope>IDENTIFICATION</scope>
</reference>
<organism evidence="1 2">
    <name type="scientific">Avena sativa</name>
    <name type="common">Oat</name>
    <dbReference type="NCBI Taxonomy" id="4498"/>
    <lineage>
        <taxon>Eukaryota</taxon>
        <taxon>Viridiplantae</taxon>
        <taxon>Streptophyta</taxon>
        <taxon>Embryophyta</taxon>
        <taxon>Tracheophyta</taxon>
        <taxon>Spermatophyta</taxon>
        <taxon>Magnoliopsida</taxon>
        <taxon>Liliopsida</taxon>
        <taxon>Poales</taxon>
        <taxon>Poaceae</taxon>
        <taxon>BOP clade</taxon>
        <taxon>Pooideae</taxon>
        <taxon>Poodae</taxon>
        <taxon>Poeae</taxon>
        <taxon>Poeae Chloroplast Group 1 (Aveneae type)</taxon>
        <taxon>Aveninae</taxon>
        <taxon>Avena</taxon>
    </lineage>
</organism>
<protein>
    <submittedName>
        <fullName evidence="1">Uncharacterized protein</fullName>
    </submittedName>
</protein>
<sequence length="401" mass="44504">MIPGESDREMTRRRPNSSPAAALEDDDLLGEILLRLPPQPSSLPRASLTCRRWRRLLRDPGFLRRFRAHHRSRGTPPLIGFFTREEKGISFVPTLGPPDRVPPELFRLQTTGRAEKCRIVCCRDGLVLLVNVHPGQVLVWDPVTGDQRRLPLPLAFRNIAKIYNGMVLRSAAAAAGDGDRFQFQIVLVRCIKGRHARAIRCVYSSDIGAWGDIIQISTPLLRTLSMVKSGALVGRSLYWPLYGNSAAILEFDLHRQNLAVIPLHLDGGMPCWTWIMSAEGGGLGLVSVLGHIAELWKKETDSDGVAAWRRTKTVDLYNLLPIGSRNILGIDFAEENNMLILGTADRIGISIFTVHIQSMQCRKLPVNIKGVPYFFQPFASVYTAGTGVGAEHAGAELLHNR</sequence>
<evidence type="ECO:0000313" key="1">
    <source>
        <dbReference type="EnsemblPlants" id="AVESA.00010b.r2.2DG0387490.1.CDS"/>
    </source>
</evidence>
<name>A0ACD5V967_AVESA</name>
<proteinExistence type="predicted"/>
<evidence type="ECO:0000313" key="2">
    <source>
        <dbReference type="Proteomes" id="UP001732700"/>
    </source>
</evidence>
<accession>A0ACD5V967</accession>